<dbReference type="Gene3D" id="3.30.310.10">
    <property type="entry name" value="TATA-Binding Protein"/>
    <property type="match status" value="1"/>
</dbReference>
<comment type="caution">
    <text evidence="9">The sequence shown here is derived from an EMBL/GenBank/DDBJ whole genome shotgun (WGS) entry which is preliminary data.</text>
</comment>
<name>A0AA36CMQ3_9BILA</name>
<evidence type="ECO:0000256" key="6">
    <source>
        <dbReference type="ARBA" id="ARBA00023176"/>
    </source>
</evidence>
<feature type="non-terminal residue" evidence="9">
    <location>
        <position position="1"/>
    </location>
</feature>
<dbReference type="Proteomes" id="UP001177023">
    <property type="component" value="Unassembled WGS sequence"/>
</dbReference>
<dbReference type="InterPro" id="IPR012295">
    <property type="entry name" value="TBP_dom_sf"/>
</dbReference>
<feature type="domain" description="Clathrin/coatomer adaptor adaptin-like N-terminal" evidence="7">
    <location>
        <begin position="30"/>
        <end position="451"/>
    </location>
</feature>
<protein>
    <recommendedName>
        <fullName evidence="11">AP-2 complex subunit alpha</fullName>
    </recommendedName>
</protein>
<dbReference type="InterPro" id="IPR050840">
    <property type="entry name" value="Adaptor_Complx_Large_Subunit"/>
</dbReference>
<keyword evidence="6" id="KW-0168">Coated pit</keyword>
<evidence type="ECO:0000256" key="3">
    <source>
        <dbReference type="ARBA" id="ARBA00022583"/>
    </source>
</evidence>
<dbReference type="InterPro" id="IPR003164">
    <property type="entry name" value="Clathrin_a-adaptin_app_sub_C"/>
</dbReference>
<dbReference type="InterPro" id="IPR011989">
    <property type="entry name" value="ARM-like"/>
</dbReference>
<dbReference type="Gene3D" id="1.20.58.240">
    <property type="entry name" value="STAT, domain 1"/>
    <property type="match status" value="1"/>
</dbReference>
<reference evidence="9" key="1">
    <citation type="submission" date="2023-06" db="EMBL/GenBank/DDBJ databases">
        <authorList>
            <person name="Delattre M."/>
        </authorList>
    </citation>
    <scope>NUCLEOTIDE SEQUENCE</scope>
    <source>
        <strain evidence="9">AF72</strain>
    </source>
</reference>
<evidence type="ECO:0000256" key="5">
    <source>
        <dbReference type="ARBA" id="ARBA00023136"/>
    </source>
</evidence>
<keyword evidence="10" id="KW-1185">Reference proteome</keyword>
<organism evidence="9 10">
    <name type="scientific">Mesorhabditis spiculigera</name>
    <dbReference type="NCBI Taxonomy" id="96644"/>
    <lineage>
        <taxon>Eukaryota</taxon>
        <taxon>Metazoa</taxon>
        <taxon>Ecdysozoa</taxon>
        <taxon>Nematoda</taxon>
        <taxon>Chromadorea</taxon>
        <taxon>Rhabditida</taxon>
        <taxon>Rhabditina</taxon>
        <taxon>Rhabditomorpha</taxon>
        <taxon>Rhabditoidea</taxon>
        <taxon>Rhabditidae</taxon>
        <taxon>Mesorhabditinae</taxon>
        <taxon>Mesorhabditis</taxon>
    </lineage>
</organism>
<dbReference type="PANTHER" id="PTHR22780">
    <property type="entry name" value="ADAPTIN, ALPHA/GAMMA/EPSILON"/>
    <property type="match status" value="1"/>
</dbReference>
<dbReference type="GO" id="GO:0006897">
    <property type="term" value="P:endocytosis"/>
    <property type="evidence" value="ECO:0007669"/>
    <property type="project" value="UniProtKB-KW"/>
</dbReference>
<dbReference type="InterPro" id="IPR013041">
    <property type="entry name" value="Clathrin_app_Ig-like_sf"/>
</dbReference>
<dbReference type="SUPFAM" id="SSF55711">
    <property type="entry name" value="Subdomain of clathrin and coatomer appendage domain"/>
    <property type="match status" value="1"/>
</dbReference>
<evidence type="ECO:0000259" key="7">
    <source>
        <dbReference type="Pfam" id="PF01602"/>
    </source>
</evidence>
<keyword evidence="2" id="KW-0813">Transport</keyword>
<dbReference type="Pfam" id="PF01602">
    <property type="entry name" value="Adaptin_N"/>
    <property type="match status" value="1"/>
</dbReference>
<evidence type="ECO:0000256" key="2">
    <source>
        <dbReference type="ARBA" id="ARBA00022448"/>
    </source>
</evidence>
<dbReference type="InterPro" id="IPR009028">
    <property type="entry name" value="Coatomer/calthrin_app_sub_C"/>
</dbReference>
<dbReference type="GO" id="GO:0006886">
    <property type="term" value="P:intracellular protein transport"/>
    <property type="evidence" value="ECO:0007669"/>
    <property type="project" value="InterPro"/>
</dbReference>
<accession>A0AA36CMQ3</accession>
<gene>
    <name evidence="9" type="ORF">MSPICULIGERA_LOCUS9624</name>
</gene>
<dbReference type="GO" id="GO:0030122">
    <property type="term" value="C:AP-2 adaptor complex"/>
    <property type="evidence" value="ECO:0007669"/>
    <property type="project" value="UniProtKB-ARBA"/>
</dbReference>
<feature type="domain" description="Clathrin adaptor alpha-adaptin appendage C-terminal subdomain" evidence="8">
    <location>
        <begin position="619"/>
        <end position="711"/>
    </location>
</feature>
<dbReference type="SUPFAM" id="SSF48371">
    <property type="entry name" value="ARM repeat"/>
    <property type="match status" value="1"/>
</dbReference>
<dbReference type="SUPFAM" id="SSF51445">
    <property type="entry name" value="(Trans)glycosidases"/>
    <property type="match status" value="1"/>
</dbReference>
<comment type="subcellular location">
    <subcellularLocation>
        <location evidence="1">Membrane</location>
        <location evidence="1">Coated pit</location>
        <topology evidence="1">Peripheral membrane protein</topology>
        <orientation evidence="1">Cytoplasmic side</orientation>
    </subcellularLocation>
</comment>
<proteinExistence type="predicted"/>
<dbReference type="FunFam" id="1.25.10.10:FF:000020">
    <property type="entry name" value="AP-2 complex subunit alpha"/>
    <property type="match status" value="1"/>
</dbReference>
<evidence type="ECO:0008006" key="11">
    <source>
        <dbReference type="Google" id="ProtNLM"/>
    </source>
</evidence>
<evidence type="ECO:0000256" key="4">
    <source>
        <dbReference type="ARBA" id="ARBA00022927"/>
    </source>
</evidence>
<keyword evidence="4" id="KW-0653">Protein transport</keyword>
<dbReference type="EMBL" id="CATQJA010002547">
    <property type="protein sequence ID" value="CAJ0571205.1"/>
    <property type="molecule type" value="Genomic_DNA"/>
</dbReference>
<evidence type="ECO:0000313" key="10">
    <source>
        <dbReference type="Proteomes" id="UP001177023"/>
    </source>
</evidence>
<keyword evidence="5" id="KW-0472">Membrane</keyword>
<sequence>MPAVKGDGMRGLAVFISDIRNCKSKEAELKRINKELANIRSKFKGDKTLDGYQKKKYVCKLLFIFLLGNDIDFGHMEAVNLLSSNKYTEKQIGYLFISVLIEQNSDLMKLIVQAIRNDLTSRNPVHVNLALQCISNIGSRDMAEAFAQDLPKLLVSGDTIDFVKQSAALCLLKLFRTSPDVMPSPDHASRIVHLLNDSHMGVVTSAASLIEALSKRWPEDYRGCVSLAISRLSRIVTSTYTDLQDYTYYFVPAPWLCKTPSNKARLLECLEGILNKAQDAPKSKKVQHSNAKNAVLFEAIALIIHMDSEPNLLVRACNQLGAFLTHRETNLRYLALESMCLLATSEFSHEAVKKHQETIITSLKTERDVSVRQRAVDLLYAMCDRTNAGDIVQEMLAYLETADYSIREEMVLKVAILAEKYATDYTWYVDVILKLIRIAGDYVSEEVCPQVQFDLLHSKYHLCSINTRCLLLTTYVKFCNLFPEIKHVIQEVFRTDHNLRNPDAELQQRAVEYLQMSRVATPDVLATILEEMPPFAEKESSLLAKLKKHKPQVEELETAKPIDASVGPMAQVQQLINFVCVQEFNRMPILQISFNYTQTAGGAARFDKFFYLPIFINKFFEPTDMTSETFFARWKALGIPSQESQKIFTAKHPIDTAAVNAKLTGVGAKLLVDVDPNPDNFVCAGIIHTQTQQIGTLIRLEPNKQAKVQSLGCTSFALLFDDIPKEMHRADQDRYDSFAQAQVQVTNKIYEMLGRPVFMFCPTDGMNTEDNASSKVYCPEEALNKALADWEKLFNTETAEVPTVKPQNYQEGLENPDIPLPSESAAVSRSGSVAMDSDLTVPPDVSAEVALPVMAVDEMVHAVMGDPNLQDATEPDLVNSLVPEYNTCTVMGTPIGANSHKNSHEEGATEDPVAAKTEAAEMTTTRAAHLQITAADLRKLLDIFYLPFQYGPQVEKLLTTLVYLLNNAHKGDRGCSPTTIDGLRQAIADMYQFVNEFNGLYWKIMNCPNKPLLSELLPYVWDAHGTLSLIEGLSHWIAAGNMRRPLKARVNTWTNATFEDEAWCGVCPARGFSVDVTGLLANSDGLLDLLRNRNPLPMSIRTFHVRTVTVEDTINFHHLFGNGEPPAESNEELFDRHFGPYTFSPTEPHFGFISYEEWVEEDAQGLRYPHCAGTGIKNVDTYLRNIWPDYQAMMMEKYKESIPDEKDRKAKINLWKPHGVSSDITQRYPSRIHLHAKFCTDDSVAMKRIVQTLATVLSYSGSAGVHVVCEPDDYQKISFLAKLQFNLIPTKRADGLEIYGYRFCSYVHSSPSDSADEDEEMA</sequence>
<dbReference type="Pfam" id="PF02296">
    <property type="entry name" value="Alpha_adaptin_C"/>
    <property type="match status" value="1"/>
</dbReference>
<dbReference type="InterPro" id="IPR017853">
    <property type="entry name" value="GH"/>
</dbReference>
<dbReference type="InterPro" id="IPR002553">
    <property type="entry name" value="Clathrin/coatomer_adapt-like_N"/>
</dbReference>
<evidence type="ECO:0000259" key="8">
    <source>
        <dbReference type="Pfam" id="PF02296"/>
    </source>
</evidence>
<dbReference type="Gene3D" id="1.25.10.10">
    <property type="entry name" value="Leucine-rich Repeat Variant"/>
    <property type="match status" value="1"/>
</dbReference>
<keyword evidence="3" id="KW-0254">Endocytosis</keyword>
<evidence type="ECO:0000313" key="9">
    <source>
        <dbReference type="EMBL" id="CAJ0571205.1"/>
    </source>
</evidence>
<dbReference type="InterPro" id="IPR016024">
    <property type="entry name" value="ARM-type_fold"/>
</dbReference>
<dbReference type="SUPFAM" id="SSF49348">
    <property type="entry name" value="Clathrin adaptor appendage domain"/>
    <property type="match status" value="1"/>
</dbReference>
<evidence type="ECO:0000256" key="1">
    <source>
        <dbReference type="ARBA" id="ARBA00004277"/>
    </source>
</evidence>